<keyword evidence="1" id="KW-1185">Reference proteome</keyword>
<proteinExistence type="predicted"/>
<evidence type="ECO:0000313" key="2">
    <source>
        <dbReference type="WBParaSite" id="Pan_g19856.t1"/>
    </source>
</evidence>
<dbReference type="Proteomes" id="UP000492821">
    <property type="component" value="Unassembled WGS sequence"/>
</dbReference>
<dbReference type="AlphaFoldDB" id="A0A7E4VDW3"/>
<reference evidence="1" key="1">
    <citation type="journal article" date="2013" name="Genetics">
        <title>The draft genome and transcriptome of Panagrellus redivivus are shaped by the harsh demands of a free-living lifestyle.</title>
        <authorList>
            <person name="Srinivasan J."/>
            <person name="Dillman A.R."/>
            <person name="Macchietto M.G."/>
            <person name="Heikkinen L."/>
            <person name="Lakso M."/>
            <person name="Fracchia K.M."/>
            <person name="Antoshechkin I."/>
            <person name="Mortazavi A."/>
            <person name="Wong G."/>
            <person name="Sternberg P.W."/>
        </authorList>
    </citation>
    <scope>NUCLEOTIDE SEQUENCE [LARGE SCALE GENOMIC DNA]</scope>
    <source>
        <strain evidence="1">MT8872</strain>
    </source>
</reference>
<name>A0A7E4VDW3_PANRE</name>
<sequence length="76" mass="8907">MVCMVSQLPITSFRKRKEEALRSEHREIGVERHYAAEWIDKSTVKDPKKVSLRQEKNSIWLIPVKPKSVKLPFACE</sequence>
<evidence type="ECO:0000313" key="1">
    <source>
        <dbReference type="Proteomes" id="UP000492821"/>
    </source>
</evidence>
<organism evidence="1 2">
    <name type="scientific">Panagrellus redivivus</name>
    <name type="common">Microworm</name>
    <dbReference type="NCBI Taxonomy" id="6233"/>
    <lineage>
        <taxon>Eukaryota</taxon>
        <taxon>Metazoa</taxon>
        <taxon>Ecdysozoa</taxon>
        <taxon>Nematoda</taxon>
        <taxon>Chromadorea</taxon>
        <taxon>Rhabditida</taxon>
        <taxon>Tylenchina</taxon>
        <taxon>Panagrolaimomorpha</taxon>
        <taxon>Panagrolaimoidea</taxon>
        <taxon>Panagrolaimidae</taxon>
        <taxon>Panagrellus</taxon>
    </lineage>
</organism>
<protein>
    <submittedName>
        <fullName evidence="2">Transposase</fullName>
    </submittedName>
</protein>
<reference evidence="2" key="2">
    <citation type="submission" date="2020-10" db="UniProtKB">
        <authorList>
            <consortium name="WormBaseParasite"/>
        </authorList>
    </citation>
    <scope>IDENTIFICATION</scope>
</reference>
<accession>A0A7E4VDW3</accession>
<dbReference type="WBParaSite" id="Pan_g19856.t1">
    <property type="protein sequence ID" value="Pan_g19856.t1"/>
    <property type="gene ID" value="Pan_g19856"/>
</dbReference>